<protein>
    <recommendedName>
        <fullName evidence="3">Transposase</fullName>
    </recommendedName>
</protein>
<dbReference type="EMBL" id="CP084204">
    <property type="protein sequence ID" value="UZX19326.1"/>
    <property type="molecule type" value="Genomic_DNA"/>
</dbReference>
<proteinExistence type="predicted"/>
<evidence type="ECO:0000313" key="1">
    <source>
        <dbReference type="EMBL" id="UZX19326.1"/>
    </source>
</evidence>
<keyword evidence="2" id="KW-1185">Reference proteome</keyword>
<gene>
    <name evidence="1" type="ORF">LDH80_00540</name>
</gene>
<name>A0ABY6QPD0_9ACTN</name>
<accession>A0ABY6QPD0</accession>
<evidence type="ECO:0000313" key="2">
    <source>
        <dbReference type="Proteomes" id="UP001164506"/>
    </source>
</evidence>
<dbReference type="RefSeq" id="WP_190102892.1">
    <property type="nucleotide sequence ID" value="NZ_BMUH01000004.1"/>
</dbReference>
<evidence type="ECO:0008006" key="3">
    <source>
        <dbReference type="Google" id="ProtNLM"/>
    </source>
</evidence>
<sequence length="56" mass="6240">MHPMLAWNVHNRMAELNTVLQLSEAPRPHRRDMAFALIIVGVQGNAPSEVRGNVHG</sequence>
<organism evidence="1 2">
    <name type="scientific">Streptomyces tanashiensis</name>
    <dbReference type="NCBI Taxonomy" id="67367"/>
    <lineage>
        <taxon>Bacteria</taxon>
        <taxon>Bacillati</taxon>
        <taxon>Actinomycetota</taxon>
        <taxon>Actinomycetes</taxon>
        <taxon>Kitasatosporales</taxon>
        <taxon>Streptomycetaceae</taxon>
        <taxon>Streptomyces</taxon>
    </lineage>
</organism>
<dbReference type="Proteomes" id="UP001164506">
    <property type="component" value="Chromosome"/>
</dbReference>
<dbReference type="GeneID" id="95597886"/>
<reference evidence="1" key="1">
    <citation type="submission" date="2021-09" db="EMBL/GenBank/DDBJ databases">
        <title>Complete genome sequence and metabolic characterization of Streptomyces tanashiensis DSM 731 the producer of antibacterial Kalafungin and diverse secondary metabolites.</title>
        <authorList>
            <person name="Abbasi M.N."/>
            <person name="Anwar M.N."/>
            <person name="Alam K."/>
            <person name="Shoaib M."/>
            <person name="Lin Z."/>
            <person name="Hayat M."/>
            <person name="Ali M.I."/>
            <person name="Malik H.M.T."/>
            <person name="Ahmed I."/>
            <person name="Li A."/>
            <person name="Hailong Wang H."/>
            <person name="Zhang Y."/>
        </authorList>
    </citation>
    <scope>NUCLEOTIDE SEQUENCE</scope>
    <source>
        <strain evidence="1">Kala</strain>
    </source>
</reference>